<comment type="subcellular location">
    <subcellularLocation>
        <location evidence="1">Cytoplasm</location>
    </subcellularLocation>
</comment>
<dbReference type="PROSITE" id="PS51163">
    <property type="entry name" value="YRDC"/>
    <property type="match status" value="1"/>
</dbReference>
<evidence type="ECO:0000313" key="13">
    <source>
        <dbReference type="EMBL" id="OGI98612.1"/>
    </source>
</evidence>
<comment type="catalytic activity">
    <reaction evidence="11">
        <text>L-threonine + hydrogencarbonate + ATP = L-threonylcarbamoyladenylate + diphosphate + H2O</text>
        <dbReference type="Rhea" id="RHEA:36407"/>
        <dbReference type="ChEBI" id="CHEBI:15377"/>
        <dbReference type="ChEBI" id="CHEBI:17544"/>
        <dbReference type="ChEBI" id="CHEBI:30616"/>
        <dbReference type="ChEBI" id="CHEBI:33019"/>
        <dbReference type="ChEBI" id="CHEBI:57926"/>
        <dbReference type="ChEBI" id="CHEBI:73682"/>
        <dbReference type="EC" id="2.7.7.87"/>
    </reaction>
</comment>
<keyword evidence="8" id="KW-0547">Nucleotide-binding</keyword>
<evidence type="ECO:0000259" key="12">
    <source>
        <dbReference type="PROSITE" id="PS51163"/>
    </source>
</evidence>
<evidence type="ECO:0000256" key="9">
    <source>
        <dbReference type="ARBA" id="ARBA00022840"/>
    </source>
</evidence>
<dbReference type="AlphaFoldDB" id="A0A1F6XWW1"/>
<comment type="similarity">
    <text evidence="2">Belongs to the SUA5 family.</text>
</comment>
<evidence type="ECO:0000256" key="2">
    <source>
        <dbReference type="ARBA" id="ARBA00007663"/>
    </source>
</evidence>
<dbReference type="EC" id="2.7.7.87" evidence="3"/>
<dbReference type="NCBIfam" id="TIGR00057">
    <property type="entry name" value="L-threonylcarbamoyladenylate synthase"/>
    <property type="match status" value="1"/>
</dbReference>
<organism evidence="13 14">
    <name type="scientific">Candidatus Nomurabacteria bacterium RIFCSPLOWO2_02_FULL_40_10</name>
    <dbReference type="NCBI Taxonomy" id="1801786"/>
    <lineage>
        <taxon>Bacteria</taxon>
        <taxon>Candidatus Nomuraibacteriota</taxon>
    </lineage>
</organism>
<evidence type="ECO:0000256" key="11">
    <source>
        <dbReference type="ARBA" id="ARBA00048366"/>
    </source>
</evidence>
<dbReference type="InterPro" id="IPR050156">
    <property type="entry name" value="TC-AMP_synthase_SUA5"/>
</dbReference>
<evidence type="ECO:0000256" key="7">
    <source>
        <dbReference type="ARBA" id="ARBA00022695"/>
    </source>
</evidence>
<evidence type="ECO:0000256" key="10">
    <source>
        <dbReference type="ARBA" id="ARBA00029774"/>
    </source>
</evidence>
<dbReference type="GO" id="GO:0061710">
    <property type="term" value="F:L-threonylcarbamoyladenylate synthase"/>
    <property type="evidence" value="ECO:0007669"/>
    <property type="project" value="UniProtKB-EC"/>
</dbReference>
<evidence type="ECO:0000256" key="5">
    <source>
        <dbReference type="ARBA" id="ARBA00022679"/>
    </source>
</evidence>
<dbReference type="GO" id="GO:0006450">
    <property type="term" value="P:regulation of translational fidelity"/>
    <property type="evidence" value="ECO:0007669"/>
    <property type="project" value="TreeGrafter"/>
</dbReference>
<feature type="domain" description="YrdC-like" evidence="12">
    <location>
        <begin position="1"/>
        <end position="179"/>
    </location>
</feature>
<dbReference type="PANTHER" id="PTHR17490">
    <property type="entry name" value="SUA5"/>
    <property type="match status" value="1"/>
</dbReference>
<dbReference type="GO" id="GO:0005524">
    <property type="term" value="F:ATP binding"/>
    <property type="evidence" value="ECO:0007669"/>
    <property type="project" value="UniProtKB-KW"/>
</dbReference>
<comment type="caution">
    <text evidence="13">The sequence shown here is derived from an EMBL/GenBank/DDBJ whole genome shotgun (WGS) entry which is preliminary data.</text>
</comment>
<dbReference type="Gene3D" id="3.90.870.10">
    <property type="entry name" value="DHBP synthase"/>
    <property type="match status" value="1"/>
</dbReference>
<accession>A0A1F6XWW1</accession>
<evidence type="ECO:0000256" key="1">
    <source>
        <dbReference type="ARBA" id="ARBA00004496"/>
    </source>
</evidence>
<evidence type="ECO:0000256" key="8">
    <source>
        <dbReference type="ARBA" id="ARBA00022741"/>
    </source>
</evidence>
<dbReference type="GO" id="GO:0005737">
    <property type="term" value="C:cytoplasm"/>
    <property type="evidence" value="ECO:0007669"/>
    <property type="project" value="UniProtKB-SubCell"/>
</dbReference>
<dbReference type="PANTHER" id="PTHR17490:SF16">
    <property type="entry name" value="THREONYLCARBAMOYL-AMP SYNTHASE"/>
    <property type="match status" value="1"/>
</dbReference>
<keyword evidence="7" id="KW-0548">Nucleotidyltransferase</keyword>
<evidence type="ECO:0000256" key="6">
    <source>
        <dbReference type="ARBA" id="ARBA00022694"/>
    </source>
</evidence>
<dbReference type="InterPro" id="IPR017945">
    <property type="entry name" value="DHBP_synth_RibB-like_a/b_dom"/>
</dbReference>
<keyword evidence="5" id="KW-0808">Transferase</keyword>
<keyword evidence="6" id="KW-0819">tRNA processing</keyword>
<dbReference type="GO" id="GO:0008033">
    <property type="term" value="P:tRNA processing"/>
    <property type="evidence" value="ECO:0007669"/>
    <property type="project" value="UniProtKB-KW"/>
</dbReference>
<reference evidence="13 14" key="1">
    <citation type="journal article" date="2016" name="Nat. Commun.">
        <title>Thousands of microbial genomes shed light on interconnected biogeochemical processes in an aquifer system.</title>
        <authorList>
            <person name="Anantharaman K."/>
            <person name="Brown C.T."/>
            <person name="Hug L.A."/>
            <person name="Sharon I."/>
            <person name="Castelle C.J."/>
            <person name="Probst A.J."/>
            <person name="Thomas B.C."/>
            <person name="Singh A."/>
            <person name="Wilkins M.J."/>
            <person name="Karaoz U."/>
            <person name="Brodie E.L."/>
            <person name="Williams K.H."/>
            <person name="Hubbard S.S."/>
            <person name="Banfield J.F."/>
        </authorList>
    </citation>
    <scope>NUCLEOTIDE SEQUENCE [LARGE SCALE GENOMIC DNA]</scope>
</reference>
<dbReference type="Pfam" id="PF01300">
    <property type="entry name" value="Sua5_yciO_yrdC"/>
    <property type="match status" value="1"/>
</dbReference>
<dbReference type="SUPFAM" id="SSF55821">
    <property type="entry name" value="YrdC/RibB"/>
    <property type="match status" value="1"/>
</dbReference>
<name>A0A1F6XWW1_9BACT</name>
<protein>
    <recommendedName>
        <fullName evidence="10">L-threonylcarbamoyladenylate synthase</fullName>
        <ecNumber evidence="3">2.7.7.87</ecNumber>
    </recommendedName>
    <alternativeName>
        <fullName evidence="10">L-threonylcarbamoyladenylate synthase</fullName>
    </alternativeName>
</protein>
<proteinExistence type="inferred from homology"/>
<dbReference type="InterPro" id="IPR006070">
    <property type="entry name" value="Sua5-like_dom"/>
</dbReference>
<evidence type="ECO:0000313" key="14">
    <source>
        <dbReference type="Proteomes" id="UP000176479"/>
    </source>
</evidence>
<sequence>MKKVVEILQGGGVGVLATDTIYGIVGSALKKSAVLRIYKLRKRNLKKPMIILIGSLDDLNLFGVRLDAKTKKLLSEFWPGKVSVILPCRSKKFSYLHRGTKTLAFRLPKLKWLRVVLEKTGPLVAPSANWEGAKPSRTVKEAKKYFGNKIDFYMSRGALNSKPSTLIKIEGNKVKLLRN</sequence>
<dbReference type="EMBL" id="MFVK01000032">
    <property type="protein sequence ID" value="OGI98612.1"/>
    <property type="molecule type" value="Genomic_DNA"/>
</dbReference>
<dbReference type="GO" id="GO:0000049">
    <property type="term" value="F:tRNA binding"/>
    <property type="evidence" value="ECO:0007669"/>
    <property type="project" value="TreeGrafter"/>
</dbReference>
<dbReference type="Proteomes" id="UP000176479">
    <property type="component" value="Unassembled WGS sequence"/>
</dbReference>
<keyword evidence="9" id="KW-0067">ATP-binding</keyword>
<dbReference type="GO" id="GO:0003725">
    <property type="term" value="F:double-stranded RNA binding"/>
    <property type="evidence" value="ECO:0007669"/>
    <property type="project" value="InterPro"/>
</dbReference>
<gene>
    <name evidence="13" type="ORF">A3H53_01185</name>
</gene>
<keyword evidence="4" id="KW-0963">Cytoplasm</keyword>
<evidence type="ECO:0000256" key="3">
    <source>
        <dbReference type="ARBA" id="ARBA00012584"/>
    </source>
</evidence>
<evidence type="ECO:0000256" key="4">
    <source>
        <dbReference type="ARBA" id="ARBA00022490"/>
    </source>
</evidence>